<reference evidence="6" key="1">
    <citation type="submission" date="2020-08" db="EMBL/GenBank/DDBJ databases">
        <title>Complete genome sequence of Sphingobium barthaii strain KK22, a high-molecular-weight polycyclic aromatic hydrocarbon-degrading soil bacterium.</title>
        <authorList>
            <person name="Mori J.F."/>
            <person name="Kanaly R.A."/>
        </authorList>
    </citation>
    <scope>NUCLEOTIDE SEQUENCE [LARGE SCALE GENOMIC DNA]</scope>
    <source>
        <strain evidence="6">KK22</strain>
    </source>
</reference>
<feature type="domain" description="HTH araC/xylS-type" evidence="4">
    <location>
        <begin position="1"/>
        <end position="93"/>
    </location>
</feature>
<dbReference type="Gene3D" id="1.10.10.60">
    <property type="entry name" value="Homeodomain-like"/>
    <property type="match status" value="2"/>
</dbReference>
<protein>
    <submittedName>
        <fullName evidence="5">Helix-turn-helix transcriptional regulator</fullName>
    </submittedName>
</protein>
<sequence length="102" mass="11250">MRQRLASTVAIADIAMNCRLSVGYFERAFANSVGISPYAWLLEQRVAQAKAFLCIPAIPIVRIALDCGFTDQAHFTNTFSRKVGMTPSGLIPTFGARAERQR</sequence>
<gene>
    <name evidence="5" type="ORF">H5V43_00580</name>
</gene>
<keyword evidence="1" id="KW-0805">Transcription regulation</keyword>
<dbReference type="PROSITE" id="PS01124">
    <property type="entry name" value="HTH_ARAC_FAMILY_2"/>
    <property type="match status" value="1"/>
</dbReference>
<proteinExistence type="predicted"/>
<dbReference type="GO" id="GO:0043565">
    <property type="term" value="F:sequence-specific DNA binding"/>
    <property type="evidence" value="ECO:0007669"/>
    <property type="project" value="InterPro"/>
</dbReference>
<dbReference type="RefSeq" id="WP_193666720.1">
    <property type="nucleotide sequence ID" value="NZ_CP060035.1"/>
</dbReference>
<evidence type="ECO:0000313" key="5">
    <source>
        <dbReference type="EMBL" id="QOT71718.1"/>
    </source>
</evidence>
<dbReference type="InterPro" id="IPR018060">
    <property type="entry name" value="HTH_AraC"/>
</dbReference>
<accession>A0A7M2GGT2</accession>
<evidence type="ECO:0000313" key="6">
    <source>
        <dbReference type="Proteomes" id="UP000593663"/>
    </source>
</evidence>
<dbReference type="PANTHER" id="PTHR46796">
    <property type="entry name" value="HTH-TYPE TRANSCRIPTIONAL ACTIVATOR RHAS-RELATED"/>
    <property type="match status" value="1"/>
</dbReference>
<dbReference type="PROSITE" id="PS00041">
    <property type="entry name" value="HTH_ARAC_FAMILY_1"/>
    <property type="match status" value="1"/>
</dbReference>
<dbReference type="InterPro" id="IPR018062">
    <property type="entry name" value="HTH_AraC-typ_CS"/>
</dbReference>
<dbReference type="Pfam" id="PF12833">
    <property type="entry name" value="HTH_18"/>
    <property type="match status" value="1"/>
</dbReference>
<dbReference type="AlphaFoldDB" id="A0A7M2GGT2"/>
<dbReference type="InterPro" id="IPR009057">
    <property type="entry name" value="Homeodomain-like_sf"/>
</dbReference>
<evidence type="ECO:0000259" key="4">
    <source>
        <dbReference type="PROSITE" id="PS01124"/>
    </source>
</evidence>
<keyword evidence="3" id="KW-0804">Transcription</keyword>
<name>A0A7M2GGT2_SPHSA</name>
<dbReference type="PANTHER" id="PTHR46796:SF14">
    <property type="entry name" value="TRANSCRIPTIONAL REGULATORY PROTEIN"/>
    <property type="match status" value="1"/>
</dbReference>
<dbReference type="GO" id="GO:0003700">
    <property type="term" value="F:DNA-binding transcription factor activity"/>
    <property type="evidence" value="ECO:0007669"/>
    <property type="project" value="InterPro"/>
</dbReference>
<dbReference type="EMBL" id="CP060035">
    <property type="protein sequence ID" value="QOT71718.1"/>
    <property type="molecule type" value="Genomic_DNA"/>
</dbReference>
<evidence type="ECO:0000256" key="1">
    <source>
        <dbReference type="ARBA" id="ARBA00023015"/>
    </source>
</evidence>
<organism evidence="5 6">
    <name type="scientific">Sphingobium fuliginis (strain ATCC 27551)</name>
    <dbReference type="NCBI Taxonomy" id="336203"/>
    <lineage>
        <taxon>Bacteria</taxon>
        <taxon>Pseudomonadati</taxon>
        <taxon>Pseudomonadota</taxon>
        <taxon>Alphaproteobacteria</taxon>
        <taxon>Sphingomonadales</taxon>
        <taxon>Sphingomonadaceae</taxon>
        <taxon>Sphingobium</taxon>
    </lineage>
</organism>
<dbReference type="InterPro" id="IPR050204">
    <property type="entry name" value="AraC_XylS_family_regulators"/>
</dbReference>
<dbReference type="KEGG" id="sbar:H5V43_00580"/>
<evidence type="ECO:0000256" key="2">
    <source>
        <dbReference type="ARBA" id="ARBA00023125"/>
    </source>
</evidence>
<evidence type="ECO:0000256" key="3">
    <source>
        <dbReference type="ARBA" id="ARBA00023163"/>
    </source>
</evidence>
<dbReference type="SUPFAM" id="SSF46689">
    <property type="entry name" value="Homeodomain-like"/>
    <property type="match status" value="2"/>
</dbReference>
<dbReference type="Proteomes" id="UP000593663">
    <property type="component" value="Chromosome 1"/>
</dbReference>
<keyword evidence="2" id="KW-0238">DNA-binding</keyword>
<dbReference type="SMART" id="SM00342">
    <property type="entry name" value="HTH_ARAC"/>
    <property type="match status" value="1"/>
</dbReference>